<evidence type="ECO:0000256" key="12">
    <source>
        <dbReference type="ARBA" id="ARBA00023257"/>
    </source>
</evidence>
<evidence type="ECO:0000256" key="15">
    <source>
        <dbReference type="ARBA" id="ARBA00034100"/>
    </source>
</evidence>
<accession>A0A8B7PI86</accession>
<comment type="subcellular location">
    <subcellularLocation>
        <location evidence="1">Cell membrane</location>
        <topology evidence="1">Multi-pass membrane protein</topology>
    </subcellularLocation>
    <subcellularLocation>
        <location evidence="15">Postsynaptic cell membrane</location>
    </subcellularLocation>
</comment>
<dbReference type="PANTHER" id="PTHR18966">
    <property type="entry name" value="IONOTROPIC GLUTAMATE RECEPTOR"/>
    <property type="match status" value="1"/>
</dbReference>
<dbReference type="InterPro" id="IPR019594">
    <property type="entry name" value="Glu/Gly-bd"/>
</dbReference>
<dbReference type="Gene3D" id="3.40.50.2300">
    <property type="match status" value="4"/>
</dbReference>
<keyword evidence="18" id="KW-1015">Disulfide bond</keyword>
<dbReference type="SMART" id="SM00918">
    <property type="entry name" value="Lig_chan-Glu_bd"/>
    <property type="match status" value="1"/>
</dbReference>
<keyword evidence="14" id="KW-0407">Ion channel</keyword>
<feature type="chain" id="PRO_5044664485" evidence="20">
    <location>
        <begin position="26"/>
        <end position="846"/>
    </location>
</feature>
<dbReference type="FunFam" id="1.10.287.70:FF:000143">
    <property type="entry name" value="Probable glutamate receptor"/>
    <property type="match status" value="1"/>
</dbReference>
<feature type="binding site" evidence="16">
    <location>
        <position position="690"/>
    </location>
    <ligand>
        <name>L-glutamate</name>
        <dbReference type="ChEBI" id="CHEBI:29985"/>
    </ligand>
</feature>
<evidence type="ECO:0000256" key="2">
    <source>
        <dbReference type="ARBA" id="ARBA00008685"/>
    </source>
</evidence>
<organism evidence="23 25">
    <name type="scientific">Hyalella azteca</name>
    <name type="common">Amphipod</name>
    <dbReference type="NCBI Taxonomy" id="294128"/>
    <lineage>
        <taxon>Eukaryota</taxon>
        <taxon>Metazoa</taxon>
        <taxon>Ecdysozoa</taxon>
        <taxon>Arthropoda</taxon>
        <taxon>Crustacea</taxon>
        <taxon>Multicrustacea</taxon>
        <taxon>Malacostraca</taxon>
        <taxon>Eumalacostraca</taxon>
        <taxon>Peracarida</taxon>
        <taxon>Amphipoda</taxon>
        <taxon>Senticaudata</taxon>
        <taxon>Talitrida</taxon>
        <taxon>Talitroidea</taxon>
        <taxon>Hyalellidae</taxon>
        <taxon>Hyalella</taxon>
    </lineage>
</organism>
<feature type="domain" description="Ionotropic glutamate receptor L-glutamate and glycine-binding" evidence="22">
    <location>
        <begin position="388"/>
        <end position="457"/>
    </location>
</feature>
<evidence type="ECO:0000256" key="3">
    <source>
        <dbReference type="ARBA" id="ARBA00022448"/>
    </source>
</evidence>
<dbReference type="FunFam" id="3.40.190.10:FF:000210">
    <property type="entry name" value="Glutamate receptor ionotropic, kainate 1"/>
    <property type="match status" value="1"/>
</dbReference>
<evidence type="ECO:0000256" key="13">
    <source>
        <dbReference type="ARBA" id="ARBA00023286"/>
    </source>
</evidence>
<comment type="similarity">
    <text evidence="2">Belongs to the glutamate-gated ion channel (TC 1.A.10.1) family.</text>
</comment>
<evidence type="ECO:0000256" key="7">
    <source>
        <dbReference type="ARBA" id="ARBA00023018"/>
    </source>
</evidence>
<dbReference type="InterPro" id="IPR001320">
    <property type="entry name" value="Iontro_rcpt_C"/>
</dbReference>
<keyword evidence="6 19" id="KW-1133">Transmembrane helix</keyword>
<evidence type="ECO:0000259" key="21">
    <source>
        <dbReference type="SMART" id="SM00079"/>
    </source>
</evidence>
<feature type="site" description="Interaction with the cone snail toxin Con-ikot-ikot" evidence="17">
    <location>
        <position position="645"/>
    </location>
</feature>
<keyword evidence="13" id="KW-1071">Ligand-gated ion channel</keyword>
<evidence type="ECO:0000313" key="25">
    <source>
        <dbReference type="RefSeq" id="XP_018025873.1"/>
    </source>
</evidence>
<keyword evidence="23" id="KW-1185">Reference proteome</keyword>
<evidence type="ECO:0000256" key="14">
    <source>
        <dbReference type="ARBA" id="ARBA00023303"/>
    </source>
</evidence>
<dbReference type="GO" id="GO:0015276">
    <property type="term" value="F:ligand-gated monoatomic ion channel activity"/>
    <property type="evidence" value="ECO:0007669"/>
    <property type="project" value="InterPro"/>
</dbReference>
<protein>
    <submittedName>
        <fullName evidence="24">Glutamate receptor U1-like isoform X1</fullName>
    </submittedName>
    <submittedName>
        <fullName evidence="25">Glutamate receptor U1-like isoform X2</fullName>
    </submittedName>
</protein>
<evidence type="ECO:0000256" key="16">
    <source>
        <dbReference type="PIRSR" id="PIRSR601508-1"/>
    </source>
</evidence>
<keyword evidence="20" id="KW-0732">Signal</keyword>
<evidence type="ECO:0000259" key="22">
    <source>
        <dbReference type="SMART" id="SM00918"/>
    </source>
</evidence>
<keyword evidence="9 19" id="KW-0472">Membrane</keyword>
<dbReference type="Pfam" id="PF01094">
    <property type="entry name" value="ANF_receptor"/>
    <property type="match status" value="1"/>
</dbReference>
<dbReference type="RefSeq" id="XP_018025872.1">
    <property type="nucleotide sequence ID" value="XM_018170383.2"/>
</dbReference>
<dbReference type="InterPro" id="IPR015683">
    <property type="entry name" value="Ionotropic_Glu_rcpt"/>
</dbReference>
<evidence type="ECO:0000256" key="11">
    <source>
        <dbReference type="ARBA" id="ARBA00023180"/>
    </source>
</evidence>
<evidence type="ECO:0000256" key="8">
    <source>
        <dbReference type="ARBA" id="ARBA00023065"/>
    </source>
</evidence>
<dbReference type="InterPro" id="IPR001508">
    <property type="entry name" value="Iono_Glu_rcpt_met"/>
</dbReference>
<dbReference type="InterPro" id="IPR001828">
    <property type="entry name" value="ANF_lig-bd_rcpt"/>
</dbReference>
<feature type="signal peptide" evidence="20">
    <location>
        <begin position="1"/>
        <end position="25"/>
    </location>
</feature>
<dbReference type="InterPro" id="IPR028082">
    <property type="entry name" value="Peripla_BP_I"/>
</dbReference>
<dbReference type="OMA" id="WYNLERI"/>
<feature type="binding site" evidence="16">
    <location>
        <position position="468"/>
    </location>
    <ligand>
        <name>L-glutamate</name>
        <dbReference type="ChEBI" id="CHEBI:29985"/>
    </ligand>
</feature>
<proteinExistence type="inferred from homology"/>
<keyword evidence="3" id="KW-0813">Transport</keyword>
<feature type="transmembrane region" description="Helical" evidence="19">
    <location>
        <begin position="785"/>
        <end position="808"/>
    </location>
</feature>
<dbReference type="Gene3D" id="3.40.190.10">
    <property type="entry name" value="Periplasmic binding protein-like II"/>
    <property type="match status" value="2"/>
</dbReference>
<feature type="binding site" evidence="16">
    <location>
        <position position="639"/>
    </location>
    <ligand>
        <name>L-glutamate</name>
        <dbReference type="ChEBI" id="CHEBI:29985"/>
    </ligand>
</feature>
<feature type="binding site" evidence="16">
    <location>
        <position position="640"/>
    </location>
    <ligand>
        <name>L-glutamate</name>
        <dbReference type="ChEBI" id="CHEBI:29985"/>
    </ligand>
</feature>
<dbReference type="SMART" id="SM00079">
    <property type="entry name" value="PBPe"/>
    <property type="match status" value="1"/>
</dbReference>
<feature type="binding site" evidence="16">
    <location>
        <position position="473"/>
    </location>
    <ligand>
        <name>L-glutamate</name>
        <dbReference type="ChEBI" id="CHEBI:29985"/>
    </ligand>
</feature>
<evidence type="ECO:0000256" key="17">
    <source>
        <dbReference type="PIRSR" id="PIRSR601508-2"/>
    </source>
</evidence>
<gene>
    <name evidence="24 25" type="primary">LOC108681366</name>
</gene>
<keyword evidence="8" id="KW-0406">Ion transport</keyword>
<dbReference type="PRINTS" id="PR00177">
    <property type="entry name" value="NMDARECEPTOR"/>
</dbReference>
<evidence type="ECO:0000313" key="23">
    <source>
        <dbReference type="Proteomes" id="UP000694843"/>
    </source>
</evidence>
<dbReference type="Gene3D" id="1.10.287.70">
    <property type="match status" value="1"/>
</dbReference>
<dbReference type="AlphaFoldDB" id="A0A8B7PI86"/>
<dbReference type="GO" id="GO:0038023">
    <property type="term" value="F:signaling receptor activity"/>
    <property type="evidence" value="ECO:0007669"/>
    <property type="project" value="InterPro"/>
</dbReference>
<evidence type="ECO:0000256" key="18">
    <source>
        <dbReference type="PIRSR" id="PIRSR601508-3"/>
    </source>
</evidence>
<keyword evidence="5 19" id="KW-0812">Transmembrane</keyword>
<feature type="transmembrane region" description="Helical" evidence="19">
    <location>
        <begin position="553"/>
        <end position="574"/>
    </location>
</feature>
<evidence type="ECO:0000256" key="1">
    <source>
        <dbReference type="ARBA" id="ARBA00004651"/>
    </source>
</evidence>
<evidence type="ECO:0000256" key="5">
    <source>
        <dbReference type="ARBA" id="ARBA00022692"/>
    </source>
</evidence>
<keyword evidence="10" id="KW-0675">Receptor</keyword>
<reference evidence="24 25" key="1">
    <citation type="submission" date="2025-04" db="UniProtKB">
        <authorList>
            <consortium name="RefSeq"/>
        </authorList>
    </citation>
    <scope>IDENTIFICATION</scope>
    <source>
        <tissue evidence="24 25">Whole organism</tissue>
    </source>
</reference>
<evidence type="ECO:0000256" key="19">
    <source>
        <dbReference type="SAM" id="Phobius"/>
    </source>
</evidence>
<evidence type="ECO:0000256" key="4">
    <source>
        <dbReference type="ARBA" id="ARBA00022475"/>
    </source>
</evidence>
<dbReference type="KEGG" id="hazt:108681366"/>
<feature type="transmembrane region" description="Helical" evidence="19">
    <location>
        <begin position="586"/>
        <end position="609"/>
    </location>
</feature>
<dbReference type="GeneID" id="108681366"/>
<dbReference type="SUPFAM" id="SSF53822">
    <property type="entry name" value="Periplasmic binding protein-like I"/>
    <property type="match status" value="1"/>
</dbReference>
<feature type="site" description="Crucial to convey clamshell closure to channel opening" evidence="17">
    <location>
        <position position="618"/>
    </location>
</feature>
<keyword evidence="4" id="KW-1003">Cell membrane</keyword>
<keyword evidence="7" id="KW-0770">Synapse</keyword>
<dbReference type="Proteomes" id="UP000694843">
    <property type="component" value="Unplaced"/>
</dbReference>
<dbReference type="Pfam" id="PF10613">
    <property type="entry name" value="Lig_chan-Glu_bd"/>
    <property type="match status" value="1"/>
</dbReference>
<sequence>MASPRHPNFLSLLLIISSIGSICNADLTVGVVTQEGRRGDVESRLLQDVFGNVTEEAGRLMPLLREVPQRDPLAAAAAVCSLADEGVAAVVDGGHSCSVGRVYGVPCISLRGASGKTAHDTDALTLHMEPDKNLMSRALVDFLQELRWFSLSVVYDSVEHLTLVEPLLGLPGFRVNVVKMDAQPNYEDVMTQLEQARSSRVLVVLEPPHLREFLGASKRPNGKPLDLLVATVHTRLGELKAAGRNIMAVRLGSQQHGMLEAEEALTLDASAVLKAALHHHQRSGAPPLRTESGLCLSRSHWRQGPQFFQALAQTKLEGASGPVEFNDQGNRVDFELSIVNFYEGITSEIVRWQAGSGVPANGRVRRDIRQLSGGRKPTLRVAAVLSTPYVVLKELGGNDTEELFGNDRYEGFSVDLMDEIAKEVGFNYILDINDEGLYGSKDPQTGEYNGIIGDLAAQRVDAAIGDLTISESRESVVDFTDPWYSFGIGLMVYHTGPKSSGPIFGFLNVFESSLWWVLLAATLGTAVVLFLLSRLSPYERVGAMDQEPQVWTPFTLCYSTWFALGTLFRQFIYFQPRAPSTRLVTLAWWLLVIIVAAHYVANLASFFTLRGLRSLGTIKSVYDLPDQNQITYNALHGGSTWAFFRDAKSESLQRVYSAMYNRASEQRIKSSAQGVEEVLEAQGSFGFLMEEPTLEYVTERNCELKQLGGTVGSRDYAIALQQDSPYLDYFNDALYSIRESGQLQALRDIWWREKRGGGQCESRFLSTEPSATASQVELDDLAGPLLLLVAGVAVGLVLALLECCYYATASANAKGSSVGSEMSQQFSQAITTQPAEQLPLSRQPKA</sequence>
<keyword evidence="12" id="KW-0628">Postsynaptic cell membrane</keyword>
<evidence type="ECO:0000313" key="24">
    <source>
        <dbReference type="RefSeq" id="XP_018025872.1"/>
    </source>
</evidence>
<feature type="disulfide bond" evidence="18">
    <location>
        <begin position="702"/>
        <end position="760"/>
    </location>
</feature>
<name>A0A8B7PI86_HYAAZ</name>
<dbReference type="OrthoDB" id="5984008at2759"/>
<evidence type="ECO:0000256" key="20">
    <source>
        <dbReference type="SAM" id="SignalP"/>
    </source>
</evidence>
<dbReference type="Pfam" id="PF00060">
    <property type="entry name" value="Lig_chan"/>
    <property type="match status" value="1"/>
</dbReference>
<feature type="domain" description="Ionotropic glutamate receptor C-terminal" evidence="21">
    <location>
        <begin position="378"/>
        <end position="753"/>
    </location>
</feature>
<dbReference type="RefSeq" id="XP_018025873.1">
    <property type="nucleotide sequence ID" value="XM_018170384.2"/>
</dbReference>
<evidence type="ECO:0000256" key="6">
    <source>
        <dbReference type="ARBA" id="ARBA00022989"/>
    </source>
</evidence>
<keyword evidence="11" id="KW-0325">Glycoprotein</keyword>
<dbReference type="GO" id="GO:0045211">
    <property type="term" value="C:postsynaptic membrane"/>
    <property type="evidence" value="ECO:0007669"/>
    <property type="project" value="UniProtKB-SubCell"/>
</dbReference>
<evidence type="ECO:0000256" key="9">
    <source>
        <dbReference type="ARBA" id="ARBA00023136"/>
    </source>
</evidence>
<feature type="transmembrane region" description="Helical" evidence="19">
    <location>
        <begin position="514"/>
        <end position="532"/>
    </location>
</feature>
<dbReference type="SUPFAM" id="SSF53850">
    <property type="entry name" value="Periplasmic binding protein-like II"/>
    <property type="match status" value="1"/>
</dbReference>
<evidence type="ECO:0000256" key="10">
    <source>
        <dbReference type="ARBA" id="ARBA00023170"/>
    </source>
</evidence>